<reference evidence="2" key="1">
    <citation type="submission" date="2022-09" db="EMBL/GenBank/DDBJ databases">
        <title>Actin cytoskeleton and complex cell architecture in an #Asgard archaeon.</title>
        <authorList>
            <person name="Ponce Toledo R.I."/>
            <person name="Schleper C."/>
            <person name="Rodrigues Oliveira T."/>
            <person name="Wollweber F."/>
            <person name="Xu J."/>
            <person name="Rittmann S."/>
            <person name="Klingl A."/>
            <person name="Pilhofer M."/>
        </authorList>
    </citation>
    <scope>NUCLEOTIDE SEQUENCE</scope>
    <source>
        <strain evidence="2">B-35</strain>
    </source>
</reference>
<evidence type="ECO:0000313" key="3">
    <source>
        <dbReference type="Proteomes" id="UP001208689"/>
    </source>
</evidence>
<gene>
    <name evidence="2" type="ORF">NEF87_004233</name>
</gene>
<name>A0ABY6HWP7_9ARCH</name>
<feature type="transmembrane region" description="Helical" evidence="1">
    <location>
        <begin position="7"/>
        <end position="33"/>
    </location>
</feature>
<evidence type="ECO:0000256" key="1">
    <source>
        <dbReference type="SAM" id="Phobius"/>
    </source>
</evidence>
<protein>
    <submittedName>
        <fullName evidence="2">Uncharacterized protein</fullName>
    </submittedName>
</protein>
<keyword evidence="1" id="KW-0812">Transmembrane</keyword>
<dbReference type="Proteomes" id="UP001208689">
    <property type="component" value="Chromosome"/>
</dbReference>
<keyword evidence="1" id="KW-1133">Transmembrane helix</keyword>
<feature type="transmembrane region" description="Helical" evidence="1">
    <location>
        <begin position="84"/>
        <end position="106"/>
    </location>
</feature>
<proteinExistence type="predicted"/>
<evidence type="ECO:0000313" key="2">
    <source>
        <dbReference type="EMBL" id="UYP47948.1"/>
    </source>
</evidence>
<accession>A0ABY6HWP7</accession>
<feature type="transmembrane region" description="Helical" evidence="1">
    <location>
        <begin position="118"/>
        <end position="139"/>
    </location>
</feature>
<organism evidence="2 3">
    <name type="scientific">Candidatus Lokiarchaeum ossiferum</name>
    <dbReference type="NCBI Taxonomy" id="2951803"/>
    <lineage>
        <taxon>Archaea</taxon>
        <taxon>Promethearchaeati</taxon>
        <taxon>Promethearchaeota</taxon>
        <taxon>Promethearchaeia</taxon>
        <taxon>Promethearchaeales</taxon>
        <taxon>Promethearchaeaceae</taxon>
        <taxon>Candidatus Lokiarchaeum</taxon>
    </lineage>
</organism>
<sequence>MQFQQKYVRVLGAVLFALFFSLFGVFIFSDFIYRGISIGGDIVPLLQSGSFNTFFQGLYMLFGSGFQADWFGEFSQNNIQESSLGFILFGETIWPAILTWFTVGILSGTIIKGVKRGLIFSLIWFASIFIIWAIIGMFAGADFSSMFIRNLGNTMGSLFTIFIFLIFGGVLGGLISGPANFD</sequence>
<dbReference type="EMBL" id="CP104013">
    <property type="protein sequence ID" value="UYP47948.1"/>
    <property type="molecule type" value="Genomic_DNA"/>
</dbReference>
<keyword evidence="3" id="KW-1185">Reference proteome</keyword>
<feature type="transmembrane region" description="Helical" evidence="1">
    <location>
        <begin position="151"/>
        <end position="175"/>
    </location>
</feature>
<keyword evidence="1" id="KW-0472">Membrane</keyword>